<gene>
    <name evidence="3" type="primary">U48</name>
</gene>
<dbReference type="GeneID" id="26196587"/>
<dbReference type="EMBL" id="KT832477">
    <property type="protein sequence ID" value="ALM25998.1"/>
    <property type="molecule type" value="Genomic_DNA"/>
</dbReference>
<evidence type="ECO:0000313" key="3">
    <source>
        <dbReference type="EMBL" id="ALM25998.1"/>
    </source>
</evidence>
<reference evidence="4" key="1">
    <citation type="journal article" date="2009" name="Vet. Pathol.">
        <title>Clinico-pathologic features of fatal disease attributed to new variants of endotheliotropic herpesviruses in two Asian elephants (Elephas maximus).</title>
        <authorList>
            <person name="Garner M.M."/>
            <person name="Helmick K."/>
            <person name="Ochsenreiter J."/>
            <person name="Richman L.K."/>
            <person name="Latimer E."/>
            <person name="Wise A.G."/>
            <person name="Maes R.K."/>
            <person name="Kiupel M."/>
            <person name="Nordhausen R.W."/>
            <person name="Zong J.C."/>
            <person name="Hayward G.S."/>
        </authorList>
    </citation>
    <scope>NUCLEOTIDE SEQUENCE [LARGE SCALE GENOMIC DNA]</scope>
</reference>
<reference evidence="3 4" key="5">
    <citation type="journal article" date="2016" name="MSphere">
        <title>Comparison of the Gene Coding Contents and Other Unusual Features of the GC-Rich and AT-Rich Branch Probosciviruses.</title>
        <authorList>
            <person name="Ling P.D."/>
            <person name="Long S.Y."/>
            <person name="Zong J.C."/>
            <person name="Heaggans S.Y."/>
            <person name="Qin X."/>
            <person name="Hayward G.S."/>
        </authorList>
    </citation>
    <scope>NUCLEOTIDE SEQUENCE [LARGE SCALE GENOMIC DNA]</scope>
    <source>
        <strain evidence="3">North American NAP69</strain>
    </source>
</reference>
<keyword evidence="4" id="KW-1185">Reference proteome</keyword>
<feature type="transmembrane region" description="Helical" evidence="1">
    <location>
        <begin position="724"/>
        <end position="746"/>
    </location>
</feature>
<proteinExistence type="predicted"/>
<accession>A0A0S1TRW0</accession>
<evidence type="ECO:0000256" key="1">
    <source>
        <dbReference type="SAM" id="Phobius"/>
    </source>
</evidence>
<dbReference type="InterPro" id="IPR035305">
    <property type="entry name" value="Herpes_glycoH_C"/>
</dbReference>
<keyword evidence="3" id="KW-0261">Viral envelope protein</keyword>
<name>A0A0S1TRW0_9BETA</name>
<keyword evidence="3" id="KW-0946">Virion</keyword>
<reference evidence="4" key="3">
    <citation type="journal article" date="2014" name="J. Virol.">
        <title>Comparative genome analysis of four elephant endotheliotropic herpesviruses, EEHV3, EEHV4, EEHV5, and EEHV6, from cases of hemorrhagic disease or viremia.</title>
        <authorList>
            <person name="Zong JC"/>
            <person name="Latimer EM"/>
            <person name="Long SY"/>
            <person name="Richman LK"/>
            <person name="Heaggans SY"/>
            <person name="Hayward GS."/>
        </authorList>
    </citation>
    <scope>NUCLEOTIDE SEQUENCE [LARGE SCALE GENOMIC DNA]</scope>
</reference>
<dbReference type="Proteomes" id="UP000161618">
    <property type="component" value="Segment"/>
</dbReference>
<dbReference type="OrthoDB" id="4294at10239"/>
<keyword evidence="1" id="KW-0812">Transmembrane</keyword>
<dbReference type="KEGG" id="vg:26196587"/>
<dbReference type="Gene3D" id="2.60.40.3190">
    <property type="entry name" value="Herpesvirus glycoprotein H, C-terminal domain"/>
    <property type="match status" value="1"/>
</dbReference>
<feature type="domain" description="Herpesvirus glycoprotein H C-terminal" evidence="2">
    <location>
        <begin position="569"/>
        <end position="709"/>
    </location>
</feature>
<dbReference type="Pfam" id="PF17488">
    <property type="entry name" value="Herpes_glycoH_C"/>
    <property type="match status" value="1"/>
</dbReference>
<reference evidence="3 4" key="4">
    <citation type="journal article" date="2016" name="MSphere">
        <title>Complete Genome Sequence of Elephant Endotheliotropic Herpesvirus 4, the First Example of a GC-Rich Branch Proboscivirus.</title>
        <authorList>
            <person name="Ling P.D."/>
            <person name="Long S.Y."/>
            <person name="Fuery A."/>
            <person name="Peng R.S."/>
            <person name="Heaggans S.Y."/>
            <person name="Qin X."/>
            <person name="Worley K.C."/>
            <person name="Dugan S."/>
            <person name="Hayward G.S."/>
        </authorList>
    </citation>
    <scope>NUCLEOTIDE SEQUENCE [LARGE SCALE GENOMIC DNA]</scope>
    <source>
        <strain evidence="3">North American NAP69</strain>
    </source>
</reference>
<sequence length="756" mass="87775">MRSRTAPPRSPSVAVVRRRRHPFGGATVFLCITVLCIRPIECRFNFSEIKNETCLRSKDIENNLDLSSSLITFRFFANESMSDVFHLPRCIFTHPLTDYLFDHMKIYSSVDEYKAEFQSTYLPGVEGTYKTVIIQGPDDNGPYLDKTKLTEKEESNEGNFITYNKTTYIHRYPLLSLVDDPECEVFEDVDEMFLPFFGRCRNVSMTVKDVTVFSTITSVFSTLKYMFVNKTQHSPIRVFFGNADEVVTTMPFEPSDLALRITRRDDLLVAGKKDPVQYMLNHIQMNSIDDMLRANHEHNIHNLKHLFSTFNQHVKKILDGKITYENIRVENMLEAYISWLIAAYVQYKSPHEHGLISLDDYIWTETALQASVDVFELFTNNMQVSLPVRKNASDLVDLILTVEKYIPVDSEHPPNHKGLSLMYLKYIYLQNVTSDIAEYASTYMRLLYDKYTYPENTETSMYKHHDDVYDLFLLNHMAIKSSNMTLLRQVLLMQTSLCNVKNLLGHFHSLESNSRDLGHLVSPCFRCLRYDFTQEKIESMVTQETLSPYGRLTRMVHMMTKNSSMLDVLKCPLPEENLLAILPFSDTVTYVVSKKPVVQGEVYRATHTAIGVELYLTRLINNTWCVPVNYIFDNKDVTPVVHTFSIGTSQECDVCPSVLLQYSGNHGFTAYYVIHELKDVKYIHDNRHLFPRSSHYMWILKNNTVLELQGTNMFVFSSRSAGAIVLYVIIVSVIIWTLYEIGKLFFYKYQWRYQKL</sequence>
<dbReference type="GO" id="GO:0019031">
    <property type="term" value="C:viral envelope"/>
    <property type="evidence" value="ECO:0007669"/>
    <property type="project" value="UniProtKB-KW"/>
</dbReference>
<dbReference type="Pfam" id="PF02489">
    <property type="entry name" value="Herpes_glycop_H"/>
    <property type="match status" value="1"/>
</dbReference>
<keyword evidence="1" id="KW-1133">Transmembrane helix</keyword>
<protein>
    <submittedName>
        <fullName evidence="3">Envelope glycoprotein H</fullName>
    </submittedName>
</protein>
<evidence type="ECO:0000313" key="4">
    <source>
        <dbReference type="Proteomes" id="UP000161618"/>
    </source>
</evidence>
<evidence type="ECO:0000259" key="2">
    <source>
        <dbReference type="Pfam" id="PF17488"/>
    </source>
</evidence>
<dbReference type="InterPro" id="IPR038172">
    <property type="entry name" value="Herpes_glycoH_C_sf"/>
</dbReference>
<keyword evidence="1" id="KW-0472">Membrane</keyword>
<dbReference type="RefSeq" id="YP_009179315.1">
    <property type="nucleotide sequence ID" value="NC_028379.1"/>
</dbReference>
<reference evidence="4" key="2">
    <citation type="journal article" date="2011" name="Vet. Microbiol.">
        <title>Detection and evaluation of novel herpesviruses in routine and pathological samples from Asian and African elephants: identification of two new probosciviruses (EEHV5 and EEHV6) and two new gammaherpesviruses (EGHV3B and EGHV5).</title>
        <authorList>
            <person name="Latimer E"/>
            <person name="Zong JC"/>
            <person name="Heaggans SY"/>
            <person name="Richman LK"/>
            <person name="Hayward GS."/>
        </authorList>
    </citation>
    <scope>NUCLEOTIDE SEQUENCE [LARGE SCALE GENOMIC DNA]</scope>
</reference>
<organism evidence="3 4">
    <name type="scientific">Elephant endotheliotropic herpesvirus 4</name>
    <dbReference type="NCBI Taxonomy" id="548914"/>
    <lineage>
        <taxon>Viruses</taxon>
        <taxon>Duplodnaviria</taxon>
        <taxon>Heunggongvirae</taxon>
        <taxon>Peploviricota</taxon>
        <taxon>Herviviricetes</taxon>
        <taxon>Herpesvirales</taxon>
        <taxon>Orthoherpesviridae</taxon>
        <taxon>Betaherpesvirinae</taxon>
        <taxon>Proboscivirus</taxon>
    </lineage>
</organism>